<dbReference type="Proteomes" id="UP000035740">
    <property type="component" value="Unassembled WGS sequence"/>
</dbReference>
<organism evidence="8 9">
    <name type="scientific">Beta vulgaris subsp. vulgaris</name>
    <name type="common">Beet</name>
    <dbReference type="NCBI Taxonomy" id="3555"/>
    <lineage>
        <taxon>Eukaryota</taxon>
        <taxon>Viridiplantae</taxon>
        <taxon>Streptophyta</taxon>
        <taxon>Embryophyta</taxon>
        <taxon>Tracheophyta</taxon>
        <taxon>Spermatophyta</taxon>
        <taxon>Magnoliopsida</taxon>
        <taxon>eudicotyledons</taxon>
        <taxon>Gunneridae</taxon>
        <taxon>Pentapetalae</taxon>
        <taxon>Caryophyllales</taxon>
        <taxon>Chenopodiaceae</taxon>
        <taxon>Betoideae</taxon>
        <taxon>Beta</taxon>
    </lineage>
</organism>
<keyword evidence="3 5" id="KW-0863">Zinc-finger</keyword>
<dbReference type="EMBL" id="KQ098382">
    <property type="protein sequence ID" value="KMS93850.1"/>
    <property type="molecule type" value="Genomic_DNA"/>
</dbReference>
<comment type="function">
    <text evidence="6">Putative transcription activator involved in regulating light control of development.</text>
</comment>
<evidence type="ECO:0000313" key="8">
    <source>
        <dbReference type="EMBL" id="KMS93850.1"/>
    </source>
</evidence>
<sequence>MEARANAEKEADANSARYLRLTVTTFKTEHVFQKVYTDAKFKEIQNECLKVLYLQWSGKKEIGDDVVEHLFEDRVWVMCKETRKEVPLERTCEYVVRIDMESTEATCDCKMFESAGIMCRHIISLYLKLKIKEIPEKYILRRWRKDVFRKHTMVKVAYHDPSKTEEVQNYDRMMVVFDPICLKAANYGDTHTVLETLQLLNIRLDERHAMKLCGISTKNCTPKSVGNRQLVPNSVGVVSSNRLDEKTPSEVVGCEMEGEGSRVDVRHVSCVDVDD</sequence>
<dbReference type="eggNOG" id="ENOG502QSZE">
    <property type="taxonomic scope" value="Eukaryota"/>
</dbReference>
<dbReference type="GO" id="GO:0005634">
    <property type="term" value="C:nucleus"/>
    <property type="evidence" value="ECO:0007669"/>
    <property type="project" value="UniProtKB-SubCell"/>
</dbReference>
<dbReference type="InterPro" id="IPR007527">
    <property type="entry name" value="Znf_SWIM"/>
</dbReference>
<evidence type="ECO:0000313" key="9">
    <source>
        <dbReference type="Proteomes" id="UP000035740"/>
    </source>
</evidence>
<dbReference type="AlphaFoldDB" id="A0A0J8DSW5"/>
<dbReference type="SMART" id="SM00575">
    <property type="entry name" value="ZnF_PMZ"/>
    <property type="match status" value="1"/>
</dbReference>
<dbReference type="OMA" id="LERTCEY"/>
<evidence type="ECO:0000256" key="1">
    <source>
        <dbReference type="ARBA" id="ARBA00005889"/>
    </source>
</evidence>
<evidence type="ECO:0000256" key="6">
    <source>
        <dbReference type="RuleBase" id="RU367018"/>
    </source>
</evidence>
<reference evidence="8 9" key="1">
    <citation type="journal article" date="2014" name="Nature">
        <title>The genome of the recently domesticated crop plant sugar beet (Beta vulgaris).</title>
        <authorList>
            <person name="Dohm J.C."/>
            <person name="Minoche A.E."/>
            <person name="Holtgrawe D."/>
            <person name="Capella-Gutierrez S."/>
            <person name="Zakrzewski F."/>
            <person name="Tafer H."/>
            <person name="Rupp O."/>
            <person name="Sorensen T.R."/>
            <person name="Stracke R."/>
            <person name="Reinhardt R."/>
            <person name="Goesmann A."/>
            <person name="Kraft T."/>
            <person name="Schulz B."/>
            <person name="Stadler P.F."/>
            <person name="Schmidt T."/>
            <person name="Gabaldon T."/>
            <person name="Lehrach H."/>
            <person name="Weisshaar B."/>
            <person name="Himmelbauer H."/>
        </authorList>
    </citation>
    <scope>NUCLEOTIDE SEQUENCE [LARGE SCALE GENOMIC DNA]</scope>
    <source>
        <tissue evidence="8">Taproot</tissue>
    </source>
</reference>
<feature type="domain" description="SWIM-type" evidence="7">
    <location>
        <begin position="94"/>
        <end position="130"/>
    </location>
</feature>
<protein>
    <recommendedName>
        <fullName evidence="6">Protein FAR1-RELATED SEQUENCE</fullName>
    </recommendedName>
</protein>
<dbReference type="InterPro" id="IPR031052">
    <property type="entry name" value="FHY3/FAR1"/>
</dbReference>
<dbReference type="OrthoDB" id="1928232at2759"/>
<proteinExistence type="inferred from homology"/>
<dbReference type="Gramene" id="KMS93850">
    <property type="protein sequence ID" value="KMS93850"/>
    <property type="gene ID" value="BVRB_027330"/>
</dbReference>
<dbReference type="GO" id="GO:0006355">
    <property type="term" value="P:regulation of DNA-templated transcription"/>
    <property type="evidence" value="ECO:0007669"/>
    <property type="project" value="UniProtKB-UniRule"/>
</dbReference>
<keyword evidence="9" id="KW-1185">Reference proteome</keyword>
<dbReference type="InterPro" id="IPR006564">
    <property type="entry name" value="Znf_PMZ"/>
</dbReference>
<evidence type="ECO:0000256" key="3">
    <source>
        <dbReference type="ARBA" id="ARBA00022771"/>
    </source>
</evidence>
<keyword evidence="4 6" id="KW-0862">Zinc</keyword>
<dbReference type="GO" id="GO:0008270">
    <property type="term" value="F:zinc ion binding"/>
    <property type="evidence" value="ECO:0007669"/>
    <property type="project" value="UniProtKB-UniRule"/>
</dbReference>
<feature type="non-terminal residue" evidence="8">
    <location>
        <position position="275"/>
    </location>
</feature>
<evidence type="ECO:0000256" key="4">
    <source>
        <dbReference type="ARBA" id="ARBA00022833"/>
    </source>
</evidence>
<dbReference type="PROSITE" id="PS50966">
    <property type="entry name" value="ZF_SWIM"/>
    <property type="match status" value="1"/>
</dbReference>
<dbReference type="Pfam" id="PF04434">
    <property type="entry name" value="SWIM"/>
    <property type="match status" value="1"/>
</dbReference>
<comment type="similarity">
    <text evidence="1 6">Belongs to the FHY3/FAR1 family.</text>
</comment>
<keyword evidence="2 6" id="KW-0479">Metal-binding</keyword>
<evidence type="ECO:0000256" key="5">
    <source>
        <dbReference type="PROSITE-ProRule" id="PRU00325"/>
    </source>
</evidence>
<evidence type="ECO:0000259" key="7">
    <source>
        <dbReference type="PROSITE" id="PS50966"/>
    </source>
</evidence>
<keyword evidence="6" id="KW-0539">Nucleus</keyword>
<comment type="subcellular location">
    <subcellularLocation>
        <location evidence="6">Nucleus</location>
    </subcellularLocation>
</comment>
<dbReference type="PANTHER" id="PTHR31669">
    <property type="entry name" value="PROTEIN FAR1-RELATED SEQUENCE 10-RELATED"/>
    <property type="match status" value="1"/>
</dbReference>
<name>A0A0J8DSW5_BETVV</name>
<dbReference type="PANTHER" id="PTHR31669:SF283">
    <property type="entry name" value="PROTEIN FAR1-RELATED SEQUENCE"/>
    <property type="match status" value="1"/>
</dbReference>
<evidence type="ECO:0000256" key="2">
    <source>
        <dbReference type="ARBA" id="ARBA00022723"/>
    </source>
</evidence>
<gene>
    <name evidence="8" type="ORF">BVRB_027330</name>
</gene>
<accession>A0A0J8DSW5</accession>